<gene>
    <name evidence="10" type="primary">accB</name>
    <name evidence="10" type="ORF">DW084_06390</name>
</gene>
<evidence type="ECO:0000313" key="10">
    <source>
        <dbReference type="EMBL" id="RHK06803.1"/>
    </source>
</evidence>
<dbReference type="PROSITE" id="PS50968">
    <property type="entry name" value="BIOTINYL_LIPOYL"/>
    <property type="match status" value="1"/>
</dbReference>
<dbReference type="AlphaFoldDB" id="A0A415EU17"/>
<dbReference type="PROSITE" id="PS00188">
    <property type="entry name" value="BIOTIN"/>
    <property type="match status" value="1"/>
</dbReference>
<keyword evidence="5 8" id="KW-0443">Lipid metabolism</keyword>
<keyword evidence="4 8" id="KW-0276">Fatty acid metabolism</keyword>
<sequence length="160" mass="17313">METHEVKELLSQFDQSTLTELQLKKETFELYFNKNTTSGLQSASSAPASAPAANAAPTPVAPTPAVSATPDTVETAKPVLEGKEVVSPLVGVVYLKPSPDKDNFKQIGDHVKKGDILCIVEAMKVMNEIVSDVDGELVEVLVESEQIVEYNQPLFRVKEG</sequence>
<dbReference type="InterPro" id="IPR050709">
    <property type="entry name" value="Biotin_Carboxyl_Carrier/Decarb"/>
</dbReference>
<evidence type="ECO:0000256" key="2">
    <source>
        <dbReference type="ARBA" id="ARBA00017562"/>
    </source>
</evidence>
<dbReference type="NCBIfam" id="TIGR00531">
    <property type="entry name" value="BCCP"/>
    <property type="match status" value="1"/>
</dbReference>
<comment type="function">
    <text evidence="8">This protein is a component of the acetyl coenzyme A carboxylase complex; first, biotin carboxylase catalyzes the carboxylation of the carrier protein and then the transcarboxylase transfers the carboxyl group to form malonyl-CoA.</text>
</comment>
<evidence type="ECO:0000256" key="7">
    <source>
        <dbReference type="ARBA" id="ARBA00023267"/>
    </source>
</evidence>
<evidence type="ECO:0000256" key="9">
    <source>
        <dbReference type="SAM" id="MobiDB-lite"/>
    </source>
</evidence>
<dbReference type="GO" id="GO:0003989">
    <property type="term" value="F:acetyl-CoA carboxylase activity"/>
    <property type="evidence" value="ECO:0007669"/>
    <property type="project" value="InterPro"/>
</dbReference>
<feature type="compositionally biased region" description="Low complexity" evidence="9">
    <location>
        <begin position="42"/>
        <end position="70"/>
    </location>
</feature>
<name>A0A415EU17_ENTCA</name>
<dbReference type="Proteomes" id="UP000286288">
    <property type="component" value="Unassembled WGS sequence"/>
</dbReference>
<accession>A0A415EU17</accession>
<reference evidence="10 11" key="1">
    <citation type="submission" date="2018-08" db="EMBL/GenBank/DDBJ databases">
        <title>A genome reference for cultivated species of the human gut microbiota.</title>
        <authorList>
            <person name="Zou Y."/>
            <person name="Xue W."/>
            <person name="Luo G."/>
        </authorList>
    </citation>
    <scope>NUCLEOTIDE SEQUENCE [LARGE SCALE GENOMIC DNA]</scope>
    <source>
        <strain evidence="10 11">AF48-16</strain>
    </source>
</reference>
<dbReference type="GO" id="GO:0006633">
    <property type="term" value="P:fatty acid biosynthetic process"/>
    <property type="evidence" value="ECO:0007669"/>
    <property type="project" value="UniProtKB-UniPathway"/>
</dbReference>
<protein>
    <recommendedName>
        <fullName evidence="2 8">Biotin carboxyl carrier protein of acetyl-CoA carboxylase</fullName>
    </recommendedName>
</protein>
<comment type="pathway">
    <text evidence="1 8">Lipid metabolism; fatty acid biosynthesis.</text>
</comment>
<evidence type="ECO:0000313" key="11">
    <source>
        <dbReference type="Proteomes" id="UP000286288"/>
    </source>
</evidence>
<dbReference type="InterPro" id="IPR001249">
    <property type="entry name" value="AcCoA_biotinCC"/>
</dbReference>
<comment type="caution">
    <text evidence="10">The sequence shown here is derived from an EMBL/GenBank/DDBJ whole genome shotgun (WGS) entry which is preliminary data.</text>
</comment>
<dbReference type="Pfam" id="PF00364">
    <property type="entry name" value="Biotin_lipoyl"/>
    <property type="match status" value="1"/>
</dbReference>
<dbReference type="InterPro" id="IPR011053">
    <property type="entry name" value="Single_hybrid_motif"/>
</dbReference>
<feature type="region of interest" description="Disordered" evidence="9">
    <location>
        <begin position="41"/>
        <end position="72"/>
    </location>
</feature>
<dbReference type="PANTHER" id="PTHR45266">
    <property type="entry name" value="OXALOACETATE DECARBOXYLASE ALPHA CHAIN"/>
    <property type="match status" value="1"/>
</dbReference>
<evidence type="ECO:0000256" key="3">
    <source>
        <dbReference type="ARBA" id="ARBA00022516"/>
    </source>
</evidence>
<evidence type="ECO:0000256" key="1">
    <source>
        <dbReference type="ARBA" id="ARBA00005194"/>
    </source>
</evidence>
<dbReference type="Gene3D" id="2.40.50.100">
    <property type="match status" value="1"/>
</dbReference>
<dbReference type="SUPFAM" id="SSF51230">
    <property type="entry name" value="Single hybrid motif"/>
    <property type="match status" value="1"/>
</dbReference>
<dbReference type="UniPathway" id="UPA00094"/>
<evidence type="ECO:0000256" key="4">
    <source>
        <dbReference type="ARBA" id="ARBA00022832"/>
    </source>
</evidence>
<organism evidence="10 11">
    <name type="scientific">Enterococcus casseliflavus</name>
    <name type="common">Enterococcus flavescens</name>
    <dbReference type="NCBI Taxonomy" id="37734"/>
    <lineage>
        <taxon>Bacteria</taxon>
        <taxon>Bacillati</taxon>
        <taxon>Bacillota</taxon>
        <taxon>Bacilli</taxon>
        <taxon>Lactobacillales</taxon>
        <taxon>Enterococcaceae</taxon>
        <taxon>Enterococcus</taxon>
    </lineage>
</organism>
<dbReference type="CDD" id="cd06850">
    <property type="entry name" value="biotinyl_domain"/>
    <property type="match status" value="1"/>
</dbReference>
<evidence type="ECO:0000256" key="8">
    <source>
        <dbReference type="RuleBase" id="RU364072"/>
    </source>
</evidence>
<keyword evidence="7 8" id="KW-0092">Biotin</keyword>
<keyword evidence="6 8" id="KW-0275">Fatty acid biosynthesis</keyword>
<dbReference type="PRINTS" id="PR01071">
    <property type="entry name" value="ACOABIOTINCC"/>
</dbReference>
<keyword evidence="3 8" id="KW-0444">Lipid biosynthesis</keyword>
<dbReference type="PANTHER" id="PTHR45266:SF3">
    <property type="entry name" value="OXALOACETATE DECARBOXYLASE ALPHA CHAIN"/>
    <property type="match status" value="1"/>
</dbReference>
<dbReference type="EMBL" id="QRMZ01000007">
    <property type="protein sequence ID" value="RHK06803.1"/>
    <property type="molecule type" value="Genomic_DNA"/>
</dbReference>
<evidence type="ECO:0000256" key="5">
    <source>
        <dbReference type="ARBA" id="ARBA00023098"/>
    </source>
</evidence>
<proteinExistence type="predicted"/>
<evidence type="ECO:0000256" key="6">
    <source>
        <dbReference type="ARBA" id="ARBA00023160"/>
    </source>
</evidence>
<dbReference type="InterPro" id="IPR000089">
    <property type="entry name" value="Biotin_lipoyl"/>
</dbReference>
<dbReference type="InterPro" id="IPR001882">
    <property type="entry name" value="Biotin_BS"/>
</dbReference>
<dbReference type="RefSeq" id="WP_016610184.1">
    <property type="nucleotide sequence ID" value="NZ_CABHBK010000007.1"/>
</dbReference>
<dbReference type="GO" id="GO:0009317">
    <property type="term" value="C:acetyl-CoA carboxylase complex"/>
    <property type="evidence" value="ECO:0007669"/>
    <property type="project" value="InterPro"/>
</dbReference>